<evidence type="ECO:0000259" key="6">
    <source>
        <dbReference type="Pfam" id="PF12464"/>
    </source>
</evidence>
<feature type="domain" description="Maltose/galactoside acetyltransferase" evidence="6">
    <location>
        <begin position="15"/>
        <end position="55"/>
    </location>
</feature>
<dbReference type="InterPro" id="IPR024688">
    <property type="entry name" value="Mac_dom"/>
</dbReference>
<dbReference type="Pfam" id="PF12464">
    <property type="entry name" value="Mac"/>
    <property type="match status" value="1"/>
</dbReference>
<evidence type="ECO:0000256" key="2">
    <source>
        <dbReference type="ARBA" id="ARBA00022679"/>
    </source>
</evidence>
<dbReference type="InterPro" id="IPR011004">
    <property type="entry name" value="Trimer_LpxA-like_sf"/>
</dbReference>
<reference evidence="7 8" key="1">
    <citation type="journal article" date="2024" name="ISME J.">
        <title>Tailless and filamentous prophages are predominant in marine Vibrio.</title>
        <authorList>
            <person name="Steensen K."/>
            <person name="Seneca J."/>
            <person name="Bartlau N."/>
            <person name="Yu X.A."/>
            <person name="Hussain F.A."/>
            <person name="Polz M.F."/>
        </authorList>
    </citation>
    <scope>NUCLEOTIDE SEQUENCE [LARGE SCALE GENOMIC DNA]</scope>
    <source>
        <strain evidence="7 8">10N.222.51.A1</strain>
    </source>
</reference>
<dbReference type="InterPro" id="IPR001451">
    <property type="entry name" value="Hexapep"/>
</dbReference>
<keyword evidence="4 5" id="KW-0012">Acyltransferase</keyword>
<dbReference type="Pfam" id="PF00132">
    <property type="entry name" value="Hexapep"/>
    <property type="match status" value="1"/>
</dbReference>
<dbReference type="EC" id="2.3.1.-" evidence="5"/>
<name>A0ABV4NBY8_9VIBR</name>
<dbReference type="Proteomes" id="UP001570417">
    <property type="component" value="Unassembled WGS sequence"/>
</dbReference>
<proteinExistence type="inferred from homology"/>
<evidence type="ECO:0000313" key="7">
    <source>
        <dbReference type="EMBL" id="MFA0568861.1"/>
    </source>
</evidence>
<dbReference type="PANTHER" id="PTHR43017:SF1">
    <property type="entry name" value="ACETYLTRANSFERASE YJL218W-RELATED"/>
    <property type="match status" value="1"/>
</dbReference>
<dbReference type="CDD" id="cd03357">
    <property type="entry name" value="LbH_MAT_GAT"/>
    <property type="match status" value="1"/>
</dbReference>
<protein>
    <recommendedName>
        <fullName evidence="5">Acetyltransferase</fullName>
        <ecNumber evidence="5">2.3.1.-</ecNumber>
    </recommendedName>
</protein>
<evidence type="ECO:0000256" key="5">
    <source>
        <dbReference type="RuleBase" id="RU367021"/>
    </source>
</evidence>
<organism evidence="7 8">
    <name type="scientific">Vibrio gallaecicus</name>
    <dbReference type="NCBI Taxonomy" id="552386"/>
    <lineage>
        <taxon>Bacteria</taxon>
        <taxon>Pseudomonadati</taxon>
        <taxon>Pseudomonadota</taxon>
        <taxon>Gammaproteobacteria</taxon>
        <taxon>Vibrionales</taxon>
        <taxon>Vibrionaceae</taxon>
        <taxon>Vibrio</taxon>
    </lineage>
</organism>
<dbReference type="InterPro" id="IPR018357">
    <property type="entry name" value="Hexapep_transf_CS"/>
</dbReference>
<dbReference type="Gene3D" id="2.160.10.10">
    <property type="entry name" value="Hexapeptide repeat proteins"/>
    <property type="match status" value="1"/>
</dbReference>
<keyword evidence="2 5" id="KW-0808">Transferase</keyword>
<evidence type="ECO:0000256" key="4">
    <source>
        <dbReference type="ARBA" id="ARBA00023315"/>
    </source>
</evidence>
<dbReference type="SUPFAM" id="SSF51161">
    <property type="entry name" value="Trimeric LpxA-like enzymes"/>
    <property type="match status" value="1"/>
</dbReference>
<evidence type="ECO:0000313" key="8">
    <source>
        <dbReference type="Proteomes" id="UP001570417"/>
    </source>
</evidence>
<dbReference type="EMBL" id="JBFRUW010000040">
    <property type="protein sequence ID" value="MFA0568861.1"/>
    <property type="molecule type" value="Genomic_DNA"/>
</dbReference>
<dbReference type="PANTHER" id="PTHR43017">
    <property type="entry name" value="GALACTOSIDE O-ACETYLTRANSFERASE"/>
    <property type="match status" value="1"/>
</dbReference>
<keyword evidence="8" id="KW-1185">Reference proteome</keyword>
<dbReference type="InterPro" id="IPR039369">
    <property type="entry name" value="LacA-like"/>
</dbReference>
<comment type="similarity">
    <text evidence="1 5">Belongs to the transferase hexapeptide repeat family.</text>
</comment>
<evidence type="ECO:0000256" key="1">
    <source>
        <dbReference type="ARBA" id="ARBA00007274"/>
    </source>
</evidence>
<sequence length="202" mass="21907">MSNKVSDFSVQIPINPEFDKMQDQVKEKLYDYNHARPSQHSLRRQLLEEILGRSGGANVLSPFYCDVGKNIHFKQGGFVNTGVKILDLAPVTIGEYVQIGPDVIISTAGHPIDLAERVRPVATANPVTIGDSVWIGAGAIILDGVTIGDRSVIGAGSVVNKDIPADSVAVGNPCKVVKSIEQSPMPTEEELHKMWSPMFEMN</sequence>
<comment type="caution">
    <text evidence="7">The sequence shown here is derived from an EMBL/GenBank/DDBJ whole genome shotgun (WGS) entry which is preliminary data.</text>
</comment>
<dbReference type="GO" id="GO:0016746">
    <property type="term" value="F:acyltransferase activity"/>
    <property type="evidence" value="ECO:0007669"/>
    <property type="project" value="UniProtKB-KW"/>
</dbReference>
<dbReference type="RefSeq" id="WP_137371995.1">
    <property type="nucleotide sequence ID" value="NZ_AP025491.1"/>
</dbReference>
<gene>
    <name evidence="7" type="ORF">AB4566_11305</name>
</gene>
<dbReference type="PROSITE" id="PS00101">
    <property type="entry name" value="HEXAPEP_TRANSFERASES"/>
    <property type="match status" value="1"/>
</dbReference>
<evidence type="ECO:0000256" key="3">
    <source>
        <dbReference type="ARBA" id="ARBA00022737"/>
    </source>
</evidence>
<accession>A0ABV4NBY8</accession>
<keyword evidence="3" id="KW-0677">Repeat</keyword>